<organism evidence="2 3">
    <name type="scientific">Candidatus Uhrbacteria bacterium GW2011_GWF2_39_13</name>
    <dbReference type="NCBI Taxonomy" id="1618995"/>
    <lineage>
        <taxon>Bacteria</taxon>
        <taxon>Candidatus Uhriibacteriota</taxon>
    </lineage>
</organism>
<comment type="caution">
    <text evidence="2">The sequence shown here is derived from an EMBL/GenBank/DDBJ whole genome shotgun (WGS) entry which is preliminary data.</text>
</comment>
<dbReference type="EMBL" id="LBWG01000010">
    <property type="protein sequence ID" value="KKR04249.1"/>
    <property type="molecule type" value="Genomic_DNA"/>
</dbReference>
<evidence type="ECO:0000313" key="3">
    <source>
        <dbReference type="Proteomes" id="UP000033935"/>
    </source>
</evidence>
<dbReference type="Proteomes" id="UP000033935">
    <property type="component" value="Unassembled WGS sequence"/>
</dbReference>
<name>A0A0G0MJP1_9BACT</name>
<dbReference type="PROSITE" id="PS51257">
    <property type="entry name" value="PROKAR_LIPOPROTEIN"/>
    <property type="match status" value="1"/>
</dbReference>
<keyword evidence="1" id="KW-0732">Signal</keyword>
<feature type="signal peptide" evidence="1">
    <location>
        <begin position="1"/>
        <end position="19"/>
    </location>
</feature>
<feature type="chain" id="PRO_5002533539" evidence="1">
    <location>
        <begin position="20"/>
        <end position="166"/>
    </location>
</feature>
<evidence type="ECO:0000256" key="1">
    <source>
        <dbReference type="SAM" id="SignalP"/>
    </source>
</evidence>
<evidence type="ECO:0000313" key="2">
    <source>
        <dbReference type="EMBL" id="KKR04249.1"/>
    </source>
</evidence>
<reference evidence="2 3" key="1">
    <citation type="journal article" date="2015" name="Nature">
        <title>rRNA introns, odd ribosomes, and small enigmatic genomes across a large radiation of phyla.</title>
        <authorList>
            <person name="Brown C.T."/>
            <person name="Hug L.A."/>
            <person name="Thomas B.C."/>
            <person name="Sharon I."/>
            <person name="Castelle C.J."/>
            <person name="Singh A."/>
            <person name="Wilkins M.J."/>
            <person name="Williams K.H."/>
            <person name="Banfield J.F."/>
        </authorList>
    </citation>
    <scope>NUCLEOTIDE SEQUENCE [LARGE SCALE GENOMIC DNA]</scope>
</reference>
<sequence length="166" mass="17421">MRLRLKLVPIFFLSMMGCATLTKLDSQSGLEINYTGPAHGAADLVRATDSHPYALAEKAIDKGMPMTLHHGDTRFTAGVFSGEYGSLVGGYAAPTVTYGNGGFIQTGRSSGLPPLVTPTRTVIHPTAGSSAADPIVECPKDRAPSTVAEQAACAMLIGETLVQERE</sequence>
<dbReference type="AlphaFoldDB" id="A0A0G0MJP1"/>
<accession>A0A0G0MJP1</accession>
<protein>
    <submittedName>
        <fullName evidence="2">Uncharacterized protein</fullName>
    </submittedName>
</protein>
<proteinExistence type="predicted"/>
<gene>
    <name evidence="2" type="ORF">UT30_C0010G0013</name>
</gene>